<organism evidence="1 2">
    <name type="scientific">Sphingomonas floccifaciens</name>
    <dbReference type="NCBI Taxonomy" id="1844115"/>
    <lineage>
        <taxon>Bacteria</taxon>
        <taxon>Pseudomonadati</taxon>
        <taxon>Pseudomonadota</taxon>
        <taxon>Alphaproteobacteria</taxon>
        <taxon>Sphingomonadales</taxon>
        <taxon>Sphingomonadaceae</taxon>
        <taxon>Sphingomonas</taxon>
    </lineage>
</organism>
<dbReference type="Proteomes" id="UP001597283">
    <property type="component" value="Unassembled WGS sequence"/>
</dbReference>
<dbReference type="RefSeq" id="WP_380939908.1">
    <property type="nucleotide sequence ID" value="NZ_JBHUFC010000003.1"/>
</dbReference>
<evidence type="ECO:0000313" key="1">
    <source>
        <dbReference type="EMBL" id="MFD1787536.1"/>
    </source>
</evidence>
<keyword evidence="2" id="KW-1185">Reference proteome</keyword>
<name>A0ABW4NCK9_9SPHN</name>
<proteinExistence type="predicted"/>
<evidence type="ECO:0000313" key="2">
    <source>
        <dbReference type="Proteomes" id="UP001597283"/>
    </source>
</evidence>
<sequence length="194" mass="21274">MASAAIAAGKEKHTMKHNRLEGSVVAFTRRWHVIQEVDLVRLIGEHRRRAALCESVEAVADALPLLPDPAVAEMLCRELDDMVAGNERDELPFLEAMLVDGHDDPLAAALLDQVRIRCVDDAAKAADVIRALRAPLRTRRPLHADALGYLLRGFIEDCRRAIGFEQLTILAVAGHRLTPDARALLIDCLTPGPA</sequence>
<evidence type="ECO:0008006" key="3">
    <source>
        <dbReference type="Google" id="ProtNLM"/>
    </source>
</evidence>
<protein>
    <recommendedName>
        <fullName evidence="3">Hemerythrin-like domain-containing protein</fullName>
    </recommendedName>
</protein>
<accession>A0ABW4NCK9</accession>
<comment type="caution">
    <text evidence="1">The sequence shown here is derived from an EMBL/GenBank/DDBJ whole genome shotgun (WGS) entry which is preliminary data.</text>
</comment>
<reference evidence="2" key="1">
    <citation type="journal article" date="2019" name="Int. J. Syst. Evol. Microbiol.">
        <title>The Global Catalogue of Microorganisms (GCM) 10K type strain sequencing project: providing services to taxonomists for standard genome sequencing and annotation.</title>
        <authorList>
            <consortium name="The Broad Institute Genomics Platform"/>
            <consortium name="The Broad Institute Genome Sequencing Center for Infectious Disease"/>
            <person name="Wu L."/>
            <person name="Ma J."/>
        </authorList>
    </citation>
    <scope>NUCLEOTIDE SEQUENCE [LARGE SCALE GENOMIC DNA]</scope>
    <source>
        <strain evidence="2">Q85</strain>
    </source>
</reference>
<gene>
    <name evidence="1" type="ORF">ACFSC3_08125</name>
</gene>
<dbReference type="EMBL" id="JBHUFC010000003">
    <property type="protein sequence ID" value="MFD1787536.1"/>
    <property type="molecule type" value="Genomic_DNA"/>
</dbReference>